<evidence type="ECO:0008006" key="2">
    <source>
        <dbReference type="Google" id="ProtNLM"/>
    </source>
</evidence>
<sequence length="160" mass="18378">MIQNNAKINDTLSKEIRKANETRGMWYYQLVKAAGRYGLDEEAYARSAIRKLGNLYRKNYPDTDSISQFMGAFMNDQTIKQFHAKLVSMTDEEAIVHFHYCPMCGAWTKLTEDEKEIGLICDCAMDVDRGVFDLYDHIGFKLERAIGMGDGVCELHFVKK</sequence>
<protein>
    <recommendedName>
        <fullName evidence="2">L-2-amino-thiazoline-4-carboxylic acid hydrolase</fullName>
    </recommendedName>
</protein>
<proteinExistence type="predicted"/>
<organism evidence="1">
    <name type="scientific">Clostridium symbiosum</name>
    <name type="common">Bacteroides symbiosus</name>
    <dbReference type="NCBI Taxonomy" id="1512"/>
    <lineage>
        <taxon>Bacteria</taxon>
        <taxon>Bacillati</taxon>
        <taxon>Bacillota</taxon>
        <taxon>Clostridia</taxon>
        <taxon>Lachnospirales</taxon>
        <taxon>Lachnospiraceae</taxon>
        <taxon>Otoolea</taxon>
    </lineage>
</organism>
<dbReference type="EMBL" id="CACRUA010000052">
    <property type="protein sequence ID" value="VYU75149.1"/>
    <property type="molecule type" value="Genomic_DNA"/>
</dbReference>
<reference evidence="1" key="1">
    <citation type="submission" date="2019-11" db="EMBL/GenBank/DDBJ databases">
        <authorList>
            <person name="Feng L."/>
        </authorList>
    </citation>
    <scope>NUCLEOTIDE SEQUENCE</scope>
    <source>
        <strain evidence="1">CsymbiosumLFYP84</strain>
    </source>
</reference>
<dbReference type="Pfam" id="PF14196">
    <property type="entry name" value="ATC_hydrolase"/>
    <property type="match status" value="1"/>
</dbReference>
<dbReference type="RefSeq" id="WP_021642848.1">
    <property type="nucleotide sequence ID" value="NZ_CACRUA010000052.1"/>
</dbReference>
<dbReference type="InterPro" id="IPR026002">
    <property type="entry name" value="ATC_hydrolase-like"/>
</dbReference>
<accession>A0A6N3HH14</accession>
<dbReference type="AlphaFoldDB" id="A0A6N3HH14"/>
<gene>
    <name evidence="1" type="ORF">CSLFYP84_03768</name>
</gene>
<name>A0A6N3HH14_CLOSY</name>
<evidence type="ECO:0000313" key="1">
    <source>
        <dbReference type="EMBL" id="VYU75149.1"/>
    </source>
</evidence>